<dbReference type="RefSeq" id="WP_027844537.1">
    <property type="nucleotide sequence ID" value="NZ_LMTZ01000056.1"/>
</dbReference>
<accession>A0A0V7ZV66</accession>
<organism evidence="3 5">
    <name type="scientific">Mastigocoleus testarum BC008</name>
    <dbReference type="NCBI Taxonomy" id="371196"/>
    <lineage>
        <taxon>Bacteria</taxon>
        <taxon>Bacillati</taxon>
        <taxon>Cyanobacteriota</taxon>
        <taxon>Cyanophyceae</taxon>
        <taxon>Nostocales</taxon>
        <taxon>Hapalosiphonaceae</taxon>
        <taxon>Mastigocoleus</taxon>
    </lineage>
</organism>
<name>A0A0V7ZV66_9CYAN</name>
<dbReference type="PANTHER" id="PTHR36927">
    <property type="entry name" value="BLR4337 PROTEIN"/>
    <property type="match status" value="1"/>
</dbReference>
<gene>
    <name evidence="3" type="ORF">BC008_01355</name>
    <name evidence="4" type="ORF">BC008_01430</name>
</gene>
<feature type="transmembrane region" description="Helical" evidence="1">
    <location>
        <begin position="294"/>
        <end position="316"/>
    </location>
</feature>
<proteinExistence type="predicted"/>
<evidence type="ECO:0000313" key="4">
    <source>
        <dbReference type="EMBL" id="KST68556.1"/>
    </source>
</evidence>
<dbReference type="PANTHER" id="PTHR36927:SF3">
    <property type="entry name" value="GLUCANS BIOSYNTHESIS PROTEIN C"/>
    <property type="match status" value="1"/>
</dbReference>
<dbReference type="EMBL" id="LMTZ01000056">
    <property type="protein sequence ID" value="KST68556.1"/>
    <property type="molecule type" value="Genomic_DNA"/>
</dbReference>
<dbReference type="OrthoDB" id="6623990at2"/>
<feature type="transmembrane region" description="Helical" evidence="1">
    <location>
        <begin position="23"/>
        <end position="40"/>
    </location>
</feature>
<dbReference type="InterPro" id="IPR002656">
    <property type="entry name" value="Acyl_transf_3_dom"/>
</dbReference>
<feature type="transmembrane region" description="Helical" evidence="1">
    <location>
        <begin position="337"/>
        <end position="355"/>
    </location>
</feature>
<evidence type="ECO:0000256" key="1">
    <source>
        <dbReference type="SAM" id="Phobius"/>
    </source>
</evidence>
<feature type="transmembrane region" description="Helical" evidence="1">
    <location>
        <begin position="165"/>
        <end position="185"/>
    </location>
</feature>
<dbReference type="InterPro" id="IPR050623">
    <property type="entry name" value="Glucan_succinyl_AcylTrfase"/>
</dbReference>
<keyword evidence="1" id="KW-0812">Transmembrane</keyword>
<reference evidence="3 5" key="1">
    <citation type="journal article" date="2015" name="Genome Announc.">
        <title>Draft Genome of the Euendolithic (true boring) Cyanobacterium Mastigocoleus testarum strain BC008.</title>
        <authorList>
            <person name="Guida B.S."/>
            <person name="Garcia-Pichel F."/>
        </authorList>
    </citation>
    <scope>NUCLEOTIDE SEQUENCE [LARGE SCALE GENOMIC DNA]</scope>
    <source>
        <strain evidence="3 5">BC008</strain>
    </source>
</reference>
<feature type="transmembrane region" description="Helical" evidence="1">
    <location>
        <begin position="232"/>
        <end position="250"/>
    </location>
</feature>
<keyword evidence="1" id="KW-1133">Transmembrane helix</keyword>
<feature type="transmembrane region" description="Helical" evidence="1">
    <location>
        <begin position="60"/>
        <end position="83"/>
    </location>
</feature>
<dbReference type="EMBL" id="LMTZ01000057">
    <property type="protein sequence ID" value="KST68541.1"/>
    <property type="molecule type" value="Genomic_DNA"/>
</dbReference>
<evidence type="ECO:0000259" key="2">
    <source>
        <dbReference type="Pfam" id="PF01757"/>
    </source>
</evidence>
<evidence type="ECO:0000313" key="3">
    <source>
        <dbReference type="EMBL" id="KST68541.1"/>
    </source>
</evidence>
<feature type="transmembrane region" description="Helical" evidence="1">
    <location>
        <begin position="361"/>
        <end position="383"/>
    </location>
</feature>
<dbReference type="GO" id="GO:0016747">
    <property type="term" value="F:acyltransferase activity, transferring groups other than amino-acyl groups"/>
    <property type="evidence" value="ECO:0007669"/>
    <property type="project" value="InterPro"/>
</dbReference>
<feature type="transmembrane region" description="Helical" evidence="1">
    <location>
        <begin position="95"/>
        <end position="116"/>
    </location>
</feature>
<feature type="transmembrane region" description="Helical" evidence="1">
    <location>
        <begin position="206"/>
        <end position="226"/>
    </location>
</feature>
<keyword evidence="1" id="KW-0472">Membrane</keyword>
<dbReference type="Proteomes" id="UP000053372">
    <property type="component" value="Unassembled WGS sequence"/>
</dbReference>
<protein>
    <recommendedName>
        <fullName evidence="2">Acyltransferase 3 domain-containing protein</fullName>
    </recommendedName>
</protein>
<comment type="caution">
    <text evidence="3">The sequence shown here is derived from an EMBL/GenBank/DDBJ whole genome shotgun (WGS) entry which is preliminary data.</text>
</comment>
<feature type="domain" description="Acyltransferase 3" evidence="2">
    <location>
        <begin position="18"/>
        <end position="379"/>
    </location>
</feature>
<evidence type="ECO:0000313" key="5">
    <source>
        <dbReference type="Proteomes" id="UP000053372"/>
    </source>
</evidence>
<dbReference type="AlphaFoldDB" id="A0A0V7ZV66"/>
<dbReference type="Pfam" id="PF01757">
    <property type="entry name" value="Acyl_transf_3"/>
    <property type="match status" value="1"/>
</dbReference>
<sequence length="399" mass="46071">MNQESVLNLGVSKPVRRYDFDSLKVMGTFAVFIFHCLRFFDLGAWHVKNNELNAIASISAIILLQWIMPLFFVLSGASIYFALRFRTPRQFVQERCMRLLIPLVFGIFILSPPQVYLERLTNPRHGVASWDGGLQFSGSFWDFIPYYFQGFYLFGGNFAWMGMHLWYLLVLFLFSLLFLPLFIYFKQGKGEKLIGTVVKILEKPMVIFLLGLPIALLETTLNPTTLGFRTAGGWNLFSYVVFLLGGYFIVTEQRIEQAVDQNFIPALVFAVFTTLLLLQPDLNQLMRDKNYGSWGYTLMITLRSFNSWFWIVAFLGMGRKFLSFSSPTLRYLSEASLPFYMLHQTIIVLIGFIIATWEIGIFAKFIVLSSFTLTAIAFLYELLIRRIGLLRFFFGLKPT</sequence>
<keyword evidence="5" id="KW-1185">Reference proteome</keyword>
<feature type="transmembrane region" description="Helical" evidence="1">
    <location>
        <begin position="262"/>
        <end position="282"/>
    </location>
</feature>